<keyword evidence="3" id="KW-1185">Reference proteome</keyword>
<name>A0ABS3CKV2_9BACT</name>
<organism evidence="2 3">
    <name type="scientific">Algoriphagus pacificus</name>
    <dbReference type="NCBI Taxonomy" id="2811234"/>
    <lineage>
        <taxon>Bacteria</taxon>
        <taxon>Pseudomonadati</taxon>
        <taxon>Bacteroidota</taxon>
        <taxon>Cytophagia</taxon>
        <taxon>Cytophagales</taxon>
        <taxon>Cyclobacteriaceae</taxon>
        <taxon>Algoriphagus</taxon>
    </lineage>
</organism>
<accession>A0ABS3CKV2</accession>
<sequence length="140" mass="15146">MKKLVLIFAILFSSFFELIAQTQDTKFLIEEYIKQSERQKKTATILMGAGGGAIALSFLLALTADDWNSPGFEGGVFLFFAGSATVLIGIPIIVSSAANARKAGRLSLELNSARVLNPENPPKTIYPALKISLPLNSSRR</sequence>
<evidence type="ECO:0000256" key="1">
    <source>
        <dbReference type="SAM" id="Phobius"/>
    </source>
</evidence>
<keyword evidence="1" id="KW-0812">Transmembrane</keyword>
<comment type="caution">
    <text evidence="2">The sequence shown here is derived from an EMBL/GenBank/DDBJ whole genome shotgun (WGS) entry which is preliminary data.</text>
</comment>
<evidence type="ECO:0000313" key="3">
    <source>
        <dbReference type="Proteomes" id="UP000664480"/>
    </source>
</evidence>
<reference evidence="2 3" key="1">
    <citation type="submission" date="2021-03" db="EMBL/GenBank/DDBJ databases">
        <title>novel species isolated from a fishpond in China.</title>
        <authorList>
            <person name="Lu H."/>
            <person name="Cai Z."/>
        </authorList>
    </citation>
    <scope>NUCLEOTIDE SEQUENCE [LARGE SCALE GENOMIC DNA]</scope>
    <source>
        <strain evidence="2 3">YJ13C</strain>
    </source>
</reference>
<dbReference type="EMBL" id="JAFKCU010000007">
    <property type="protein sequence ID" value="MBN7817722.1"/>
    <property type="molecule type" value="Genomic_DNA"/>
</dbReference>
<dbReference type="RefSeq" id="WP_206588389.1">
    <property type="nucleotide sequence ID" value="NZ_JAFKCU010000007.1"/>
</dbReference>
<keyword evidence="1" id="KW-0472">Membrane</keyword>
<dbReference type="Proteomes" id="UP000664480">
    <property type="component" value="Unassembled WGS sequence"/>
</dbReference>
<gene>
    <name evidence="2" type="ORF">J0A69_19925</name>
</gene>
<evidence type="ECO:0000313" key="2">
    <source>
        <dbReference type="EMBL" id="MBN7817722.1"/>
    </source>
</evidence>
<feature type="transmembrane region" description="Helical" evidence="1">
    <location>
        <begin position="44"/>
        <end position="64"/>
    </location>
</feature>
<keyword evidence="1" id="KW-1133">Transmembrane helix</keyword>
<feature type="transmembrane region" description="Helical" evidence="1">
    <location>
        <begin position="76"/>
        <end position="98"/>
    </location>
</feature>
<protein>
    <submittedName>
        <fullName evidence="2">Uncharacterized protein</fullName>
    </submittedName>
</protein>
<proteinExistence type="predicted"/>